<feature type="non-terminal residue" evidence="3">
    <location>
        <position position="1"/>
    </location>
</feature>
<evidence type="ECO:0000256" key="1">
    <source>
        <dbReference type="SAM" id="MobiDB-lite"/>
    </source>
</evidence>
<dbReference type="GO" id="GO:0032922">
    <property type="term" value="P:circadian regulation of gene expression"/>
    <property type="evidence" value="ECO:0007669"/>
    <property type="project" value="TreeGrafter"/>
</dbReference>
<proteinExistence type="predicted"/>
<dbReference type="GO" id="GO:0071949">
    <property type="term" value="F:FAD binding"/>
    <property type="evidence" value="ECO:0007669"/>
    <property type="project" value="TreeGrafter"/>
</dbReference>
<dbReference type="Proteomes" id="UP000824998">
    <property type="component" value="Unassembled WGS sequence"/>
</dbReference>
<dbReference type="GO" id="GO:0003677">
    <property type="term" value="F:DNA binding"/>
    <property type="evidence" value="ECO:0007669"/>
    <property type="project" value="TreeGrafter"/>
</dbReference>
<comment type="caution">
    <text evidence="3">The sequence shown here is derived from an EMBL/GenBank/DDBJ whole genome shotgun (WGS) entry which is preliminary data.</text>
</comment>
<dbReference type="GO" id="GO:0043153">
    <property type="term" value="P:entrainment of circadian clock by photoperiod"/>
    <property type="evidence" value="ECO:0007669"/>
    <property type="project" value="TreeGrafter"/>
</dbReference>
<dbReference type="InterPro" id="IPR002081">
    <property type="entry name" value="Cryptochrome/DNA_photolyase_1"/>
</dbReference>
<evidence type="ECO:0000259" key="2">
    <source>
        <dbReference type="Pfam" id="PF00875"/>
    </source>
</evidence>
<dbReference type="OrthoDB" id="435881at2759"/>
<reference evidence="3" key="1">
    <citation type="journal article" date="2021" name="IMA Fungus">
        <title>Genomic characterization of three marine fungi, including Emericellopsis atlantica sp. nov. with signatures of a generalist lifestyle and marine biomass degradation.</title>
        <authorList>
            <person name="Hagestad O.C."/>
            <person name="Hou L."/>
            <person name="Andersen J.H."/>
            <person name="Hansen E.H."/>
            <person name="Altermark B."/>
            <person name="Li C."/>
            <person name="Kuhnert E."/>
            <person name="Cox R.J."/>
            <person name="Crous P.W."/>
            <person name="Spatafora J.W."/>
            <person name="Lail K."/>
            <person name="Amirebrahimi M."/>
            <person name="Lipzen A."/>
            <person name="Pangilinan J."/>
            <person name="Andreopoulos W."/>
            <person name="Hayes R.D."/>
            <person name="Ng V."/>
            <person name="Grigoriev I.V."/>
            <person name="Jackson S.A."/>
            <person name="Sutton T.D.S."/>
            <person name="Dobson A.D.W."/>
            <person name="Rama T."/>
        </authorList>
    </citation>
    <scope>NUCLEOTIDE SEQUENCE</scope>
    <source>
        <strain evidence="3">TRa018bII</strain>
    </source>
</reference>
<dbReference type="InterPro" id="IPR036155">
    <property type="entry name" value="Crypto/Photolyase_N_sf"/>
</dbReference>
<feature type="region of interest" description="Disordered" evidence="1">
    <location>
        <begin position="110"/>
        <end position="195"/>
    </location>
</feature>
<feature type="compositionally biased region" description="Basic residues" evidence="1">
    <location>
        <begin position="183"/>
        <end position="195"/>
    </location>
</feature>
<evidence type="ECO:0000313" key="4">
    <source>
        <dbReference type="Proteomes" id="UP000824998"/>
    </source>
</evidence>
<feature type="compositionally biased region" description="Basic and acidic residues" evidence="1">
    <location>
        <begin position="172"/>
        <end position="181"/>
    </location>
</feature>
<protein>
    <recommendedName>
        <fullName evidence="2">Photolyase/cryptochrome alpha/beta domain-containing protein</fullName>
    </recommendedName>
</protein>
<dbReference type="AlphaFoldDB" id="A0A9P7YIX5"/>
<gene>
    <name evidence="3" type="ORF">BJ875DRAFT_376408</name>
</gene>
<dbReference type="PANTHER" id="PTHR11455:SF9">
    <property type="entry name" value="CRYPTOCHROME CIRCADIAN CLOCK 5 ISOFORM X1"/>
    <property type="match status" value="1"/>
</dbReference>
<feature type="compositionally biased region" description="Basic and acidic residues" evidence="1">
    <location>
        <begin position="138"/>
        <end position="149"/>
    </location>
</feature>
<accession>A0A9P7YIX5</accession>
<dbReference type="SUPFAM" id="SSF52425">
    <property type="entry name" value="Cryptochrome/photolyase, N-terminal domain"/>
    <property type="match status" value="1"/>
</dbReference>
<feature type="domain" description="Photolyase/cryptochrome alpha/beta" evidence="2">
    <location>
        <begin position="2"/>
        <end position="98"/>
    </location>
</feature>
<name>A0A9P7YIX5_9HELO</name>
<dbReference type="GO" id="GO:0003904">
    <property type="term" value="F:deoxyribodipyrimidine photo-lyase activity"/>
    <property type="evidence" value="ECO:0007669"/>
    <property type="project" value="TreeGrafter"/>
</dbReference>
<dbReference type="InterPro" id="IPR006050">
    <property type="entry name" value="DNA_photolyase_N"/>
</dbReference>
<dbReference type="GO" id="GO:0005634">
    <property type="term" value="C:nucleus"/>
    <property type="evidence" value="ECO:0007669"/>
    <property type="project" value="TreeGrafter"/>
</dbReference>
<sequence>NGLSKLTTKINKKSKLFLNREAPQILFPNPFNAWKMTHLVPERATDAYARERAVVMKATKESGVEVVVKSDRSLYDSDELVEMNGSPPIMTITPAQNARGKIGGVPRLIPVPKFIPDSGETPLDSDQDQSRQSLDFNSKPREHDEKSHDNLTGPNGDFEPTTLEEVGFLTTTEHRGGENLARRPGKGRCQTRRQR</sequence>
<dbReference type="GO" id="GO:0005737">
    <property type="term" value="C:cytoplasm"/>
    <property type="evidence" value="ECO:0007669"/>
    <property type="project" value="TreeGrafter"/>
</dbReference>
<dbReference type="EMBL" id="MU251463">
    <property type="protein sequence ID" value="KAG9234441.1"/>
    <property type="molecule type" value="Genomic_DNA"/>
</dbReference>
<dbReference type="Pfam" id="PF00875">
    <property type="entry name" value="DNA_photolyase"/>
    <property type="match status" value="1"/>
</dbReference>
<keyword evidence="4" id="KW-1185">Reference proteome</keyword>
<organism evidence="3 4">
    <name type="scientific">Amylocarpus encephaloides</name>
    <dbReference type="NCBI Taxonomy" id="45428"/>
    <lineage>
        <taxon>Eukaryota</taxon>
        <taxon>Fungi</taxon>
        <taxon>Dikarya</taxon>
        <taxon>Ascomycota</taxon>
        <taxon>Pezizomycotina</taxon>
        <taxon>Leotiomycetes</taxon>
        <taxon>Helotiales</taxon>
        <taxon>Helotiales incertae sedis</taxon>
        <taxon>Amylocarpus</taxon>
    </lineage>
</organism>
<dbReference type="PANTHER" id="PTHR11455">
    <property type="entry name" value="CRYPTOCHROME"/>
    <property type="match status" value="1"/>
</dbReference>
<evidence type="ECO:0000313" key="3">
    <source>
        <dbReference type="EMBL" id="KAG9234441.1"/>
    </source>
</evidence>